<dbReference type="Proteomes" id="UP000049983">
    <property type="component" value="Unassembled WGS sequence"/>
</dbReference>
<dbReference type="EMBL" id="CXWC01000010">
    <property type="protein sequence ID" value="CTQ70552.1"/>
    <property type="molecule type" value="Genomic_DNA"/>
</dbReference>
<proteinExistence type="predicted"/>
<dbReference type="AlphaFoldDB" id="A0A0M6Z8W7"/>
<accession>A0A0M6Z8W7</accession>
<sequence length="65" mass="7451">MWIDRDLAEFKLVIPLNQIDAPALPPTGTSSRETADKTDILDIKRNRLRMYQPVGGFNDPHRCIE</sequence>
<name>A0A0M6Z8W7_9HYPH</name>
<evidence type="ECO:0000313" key="1">
    <source>
        <dbReference type="EMBL" id="CTQ70552.1"/>
    </source>
</evidence>
<organism evidence="1 2">
    <name type="scientific">Roseibium album</name>
    <dbReference type="NCBI Taxonomy" id="311410"/>
    <lineage>
        <taxon>Bacteria</taxon>
        <taxon>Pseudomonadati</taxon>
        <taxon>Pseudomonadota</taxon>
        <taxon>Alphaproteobacteria</taxon>
        <taxon>Hyphomicrobiales</taxon>
        <taxon>Stappiaceae</taxon>
        <taxon>Roseibium</taxon>
    </lineage>
</organism>
<keyword evidence="2" id="KW-1185">Reference proteome</keyword>
<dbReference type="RefSeq" id="WP_055113222.1">
    <property type="nucleotide sequence ID" value="NZ_CXWA01000001.1"/>
</dbReference>
<gene>
    <name evidence="1" type="ORF">LA5096_02565</name>
</gene>
<dbReference type="GeneID" id="97669941"/>
<protein>
    <submittedName>
        <fullName evidence="1">Uncharacterized protein</fullName>
    </submittedName>
</protein>
<reference evidence="2" key="1">
    <citation type="submission" date="2015-07" db="EMBL/GenBank/DDBJ databases">
        <authorList>
            <person name="Rodrigo-Torres Lidia"/>
            <person name="Arahal R.David."/>
        </authorList>
    </citation>
    <scope>NUCLEOTIDE SEQUENCE [LARGE SCALE GENOMIC DNA]</scope>
    <source>
        <strain evidence="2">CECT 5096</strain>
    </source>
</reference>
<evidence type="ECO:0000313" key="2">
    <source>
        <dbReference type="Proteomes" id="UP000049983"/>
    </source>
</evidence>